<evidence type="ECO:0000256" key="2">
    <source>
        <dbReference type="PROSITE-ProRule" id="PRU00335"/>
    </source>
</evidence>
<dbReference type="GO" id="GO:0003677">
    <property type="term" value="F:DNA binding"/>
    <property type="evidence" value="ECO:0007669"/>
    <property type="project" value="UniProtKB-UniRule"/>
</dbReference>
<dbReference type="PANTHER" id="PTHR30055">
    <property type="entry name" value="HTH-TYPE TRANSCRIPTIONAL REGULATOR RUTR"/>
    <property type="match status" value="1"/>
</dbReference>
<dbReference type="EMBL" id="JAVRES010000032">
    <property type="protein sequence ID" value="MDT0439830.1"/>
    <property type="molecule type" value="Genomic_DNA"/>
</dbReference>
<evidence type="ECO:0000259" key="3">
    <source>
        <dbReference type="PROSITE" id="PS50977"/>
    </source>
</evidence>
<dbReference type="InterPro" id="IPR041678">
    <property type="entry name" value="TetR_C_16"/>
</dbReference>
<dbReference type="RefSeq" id="WP_256089757.1">
    <property type="nucleotide sequence ID" value="NZ_JAVRES010000032.1"/>
</dbReference>
<keyword evidence="5" id="KW-1185">Reference proteome</keyword>
<dbReference type="InterPro" id="IPR009057">
    <property type="entry name" value="Homeodomain-like_sf"/>
</dbReference>
<reference evidence="5" key="1">
    <citation type="submission" date="2023-07" db="EMBL/GenBank/DDBJ databases">
        <title>30 novel species of actinomycetes from the DSMZ collection.</title>
        <authorList>
            <person name="Nouioui I."/>
        </authorList>
    </citation>
    <scope>NUCLEOTIDE SEQUENCE [LARGE SCALE GENOMIC DNA]</scope>
    <source>
        <strain evidence="5">DSM 41981</strain>
    </source>
</reference>
<protein>
    <submittedName>
        <fullName evidence="4">TetR family transcriptional regulator</fullName>
    </submittedName>
</protein>
<dbReference type="SUPFAM" id="SSF46689">
    <property type="entry name" value="Homeodomain-like"/>
    <property type="match status" value="1"/>
</dbReference>
<dbReference type="InterPro" id="IPR050109">
    <property type="entry name" value="HTH-type_TetR-like_transc_reg"/>
</dbReference>
<feature type="domain" description="HTH tetR-type" evidence="3">
    <location>
        <begin position="23"/>
        <end position="83"/>
    </location>
</feature>
<dbReference type="AlphaFoldDB" id="A0ABD5EZW4"/>
<dbReference type="InterPro" id="IPR036271">
    <property type="entry name" value="Tet_transcr_reg_TetR-rel_C_sf"/>
</dbReference>
<accession>A0ABD5EZW4</accession>
<dbReference type="Proteomes" id="UP001183535">
    <property type="component" value="Unassembled WGS sequence"/>
</dbReference>
<proteinExistence type="predicted"/>
<organism evidence="4 5">
    <name type="scientific">Streptomyces doudnae</name>
    <dbReference type="NCBI Taxonomy" id="3075536"/>
    <lineage>
        <taxon>Bacteria</taxon>
        <taxon>Bacillati</taxon>
        <taxon>Actinomycetota</taxon>
        <taxon>Actinomycetes</taxon>
        <taxon>Kitasatosporales</taxon>
        <taxon>Streptomycetaceae</taxon>
        <taxon>Streptomyces</taxon>
    </lineage>
</organism>
<dbReference type="GO" id="GO:0006355">
    <property type="term" value="P:regulation of DNA-templated transcription"/>
    <property type="evidence" value="ECO:0007669"/>
    <property type="project" value="UniProtKB-ARBA"/>
</dbReference>
<dbReference type="PRINTS" id="PR00455">
    <property type="entry name" value="HTHTETR"/>
</dbReference>
<dbReference type="Pfam" id="PF17920">
    <property type="entry name" value="TetR_C_16"/>
    <property type="match status" value="1"/>
</dbReference>
<keyword evidence="1 2" id="KW-0238">DNA-binding</keyword>
<comment type="caution">
    <text evidence="4">The sequence shown here is derived from an EMBL/GenBank/DDBJ whole genome shotgun (WGS) entry which is preliminary data.</text>
</comment>
<dbReference type="SUPFAM" id="SSF48498">
    <property type="entry name" value="Tetracyclin repressor-like, C-terminal domain"/>
    <property type="match status" value="1"/>
</dbReference>
<gene>
    <name evidence="4" type="ORF">RM877_34750</name>
</gene>
<dbReference type="Pfam" id="PF00440">
    <property type="entry name" value="TetR_N"/>
    <property type="match status" value="1"/>
</dbReference>
<dbReference type="PANTHER" id="PTHR30055:SF235">
    <property type="entry name" value="TRANSCRIPTIONAL REGULATORY PROTEIN"/>
    <property type="match status" value="1"/>
</dbReference>
<dbReference type="Gene3D" id="1.10.357.10">
    <property type="entry name" value="Tetracycline Repressor, domain 2"/>
    <property type="match status" value="1"/>
</dbReference>
<evidence type="ECO:0000313" key="5">
    <source>
        <dbReference type="Proteomes" id="UP001183535"/>
    </source>
</evidence>
<feature type="DNA-binding region" description="H-T-H motif" evidence="2">
    <location>
        <begin position="46"/>
        <end position="65"/>
    </location>
</feature>
<name>A0ABD5EZW4_9ACTN</name>
<dbReference type="PROSITE" id="PS50977">
    <property type="entry name" value="HTH_TETR_2"/>
    <property type="match status" value="1"/>
</dbReference>
<dbReference type="InterPro" id="IPR001647">
    <property type="entry name" value="HTH_TetR"/>
</dbReference>
<evidence type="ECO:0000256" key="1">
    <source>
        <dbReference type="ARBA" id="ARBA00023125"/>
    </source>
</evidence>
<evidence type="ECO:0000313" key="4">
    <source>
        <dbReference type="EMBL" id="MDT0439830.1"/>
    </source>
</evidence>
<sequence>MDTPDDAAPDRARSATTRRYDAAGSRAALMSAAARCFGRYGYDGTSVRDIGRTADVDAALVYRYFGSKQGLFDAVSTSSTALFEPLRHLPLEDVAEWLHKVAFDGPGEGEVPHPVLTLLRSPRREEAVGRLRADVTEVFSESFASRLDGPDAEIRAELLAAWMLGMTLLRLAVQTPALTSAADRTLPYVRVAVDSLLDPEGKDGGGPAGGCCRCPMSGE</sequence>